<keyword evidence="4" id="KW-1185">Reference proteome</keyword>
<keyword evidence="1" id="KW-0472">Membrane</keyword>
<dbReference type="InterPro" id="IPR025194">
    <property type="entry name" value="RodZ-like_C"/>
</dbReference>
<sequence length="308" mass="34613">MQDKPDFTEQNTPSLGEQFRLAREALGLSLDEAAQKVGLRSSILQHIENNEFIHSAIPATFMRGYVRNYAKLLKLPENIYQQIQFGETEKNDLNKNARAKKVVNNHAGHGRWVSCLTWFVVIVVIGMTLLWWWENHQQTNAERDNLVDNYVVEHADTTQANNVTVTIPQAEKQQEAITEVSQGDNLSYGNTLQSVSTSDNLSDNTSLTAQQISNITQSEPSSSNTEPNSQPILQIEVTQASCWISVRNANRKILAEKEYKQGEVLNFNDGEHYSLIIGAPSNVKITYRGQNVPLKVDGRVARFSLPES</sequence>
<dbReference type="InterPro" id="IPR050400">
    <property type="entry name" value="Bact_Cytoskel_RodZ"/>
</dbReference>
<dbReference type="SUPFAM" id="SSF47413">
    <property type="entry name" value="lambda repressor-like DNA-binding domains"/>
    <property type="match status" value="1"/>
</dbReference>
<comment type="caution">
    <text evidence="3">The sequence shown here is derived from an EMBL/GenBank/DDBJ whole genome shotgun (WGS) entry which is preliminary data.</text>
</comment>
<dbReference type="PANTHER" id="PTHR34475">
    <property type="match status" value="1"/>
</dbReference>
<dbReference type="PANTHER" id="PTHR34475:SF1">
    <property type="entry name" value="CYTOSKELETON PROTEIN RODZ"/>
    <property type="match status" value="1"/>
</dbReference>
<dbReference type="GO" id="GO:0003677">
    <property type="term" value="F:DNA binding"/>
    <property type="evidence" value="ECO:0007669"/>
    <property type="project" value="InterPro"/>
</dbReference>
<name>A0A9X4PAH3_9PAST</name>
<gene>
    <name evidence="3" type="ORF">A6A20_03355</name>
</gene>
<dbReference type="CDD" id="cd00093">
    <property type="entry name" value="HTH_XRE"/>
    <property type="match status" value="1"/>
</dbReference>
<protein>
    <recommendedName>
        <fullName evidence="2">Cytoskeleton protein RodZ-like C-terminal domain-containing protein</fullName>
    </recommendedName>
</protein>
<evidence type="ECO:0000259" key="2">
    <source>
        <dbReference type="Pfam" id="PF13464"/>
    </source>
</evidence>
<dbReference type="Proteomes" id="UP001155500">
    <property type="component" value="Unassembled WGS sequence"/>
</dbReference>
<dbReference type="InterPro" id="IPR010982">
    <property type="entry name" value="Lambda_DNA-bd_dom_sf"/>
</dbReference>
<feature type="domain" description="Cytoskeleton protein RodZ-like C-terminal" evidence="2">
    <location>
        <begin position="239"/>
        <end position="304"/>
    </location>
</feature>
<organism evidence="3 4">
    <name type="scientific">Volucribacter amazonae</name>
    <dbReference type="NCBI Taxonomy" id="256731"/>
    <lineage>
        <taxon>Bacteria</taxon>
        <taxon>Pseudomonadati</taxon>
        <taxon>Pseudomonadota</taxon>
        <taxon>Gammaproteobacteria</taxon>
        <taxon>Pasteurellales</taxon>
        <taxon>Pasteurellaceae</taxon>
        <taxon>Volucribacter</taxon>
    </lineage>
</organism>
<dbReference type="Pfam" id="PF13464">
    <property type="entry name" value="RodZ_C"/>
    <property type="match status" value="1"/>
</dbReference>
<dbReference type="RefSeq" id="WP_279572155.1">
    <property type="nucleotide sequence ID" value="NZ_LWID01000001.1"/>
</dbReference>
<accession>A0A9X4PAH3</accession>
<proteinExistence type="predicted"/>
<dbReference type="AlphaFoldDB" id="A0A9X4PAH3"/>
<keyword evidence="1" id="KW-0812">Transmembrane</keyword>
<evidence type="ECO:0000256" key="1">
    <source>
        <dbReference type="SAM" id="Phobius"/>
    </source>
</evidence>
<dbReference type="Pfam" id="PF13413">
    <property type="entry name" value="HTH_25"/>
    <property type="match status" value="1"/>
</dbReference>
<evidence type="ECO:0000313" key="4">
    <source>
        <dbReference type="Proteomes" id="UP001155500"/>
    </source>
</evidence>
<dbReference type="InterPro" id="IPR001387">
    <property type="entry name" value="Cro/C1-type_HTH"/>
</dbReference>
<evidence type="ECO:0000313" key="3">
    <source>
        <dbReference type="EMBL" id="MDG6894682.1"/>
    </source>
</evidence>
<dbReference type="Gene3D" id="1.10.260.40">
    <property type="entry name" value="lambda repressor-like DNA-binding domains"/>
    <property type="match status" value="1"/>
</dbReference>
<reference evidence="3" key="1">
    <citation type="submission" date="2016-03" db="EMBL/GenBank/DDBJ databases">
        <title>Co-evolution between Pasteurellaceae and their hosts.</title>
        <authorList>
            <person name="Hansen M.J."/>
            <person name="Bojesen A.M."/>
            <person name="Planet P."/>
        </authorList>
    </citation>
    <scope>NUCLEOTIDE SEQUENCE</scope>
    <source>
        <strain evidence="3">146/S8/89</strain>
    </source>
</reference>
<feature type="transmembrane region" description="Helical" evidence="1">
    <location>
        <begin position="112"/>
        <end position="133"/>
    </location>
</feature>
<keyword evidence="1" id="KW-1133">Transmembrane helix</keyword>
<dbReference type="EMBL" id="LWID01000001">
    <property type="protein sequence ID" value="MDG6894682.1"/>
    <property type="molecule type" value="Genomic_DNA"/>
</dbReference>